<feature type="compositionally biased region" description="Basic and acidic residues" evidence="5">
    <location>
        <begin position="384"/>
        <end position="395"/>
    </location>
</feature>
<dbReference type="GO" id="GO:0006310">
    <property type="term" value="P:DNA recombination"/>
    <property type="evidence" value="ECO:0007669"/>
    <property type="project" value="UniProtKB-KW"/>
</dbReference>
<comment type="similarity">
    <text evidence="2">Belongs to the RmuC family.</text>
</comment>
<evidence type="ECO:0000256" key="4">
    <source>
        <dbReference type="ARBA" id="ARBA00023172"/>
    </source>
</evidence>
<dbReference type="PANTHER" id="PTHR30563">
    <property type="entry name" value="DNA RECOMBINATION PROTEIN RMUC"/>
    <property type="match status" value="1"/>
</dbReference>
<dbReference type="Pfam" id="PF02646">
    <property type="entry name" value="RmuC"/>
    <property type="match status" value="1"/>
</dbReference>
<protein>
    <submittedName>
        <fullName evidence="6">DNA recombination protein RmuC</fullName>
    </submittedName>
</protein>
<feature type="region of interest" description="Disordered" evidence="5">
    <location>
        <begin position="380"/>
        <end position="407"/>
    </location>
</feature>
<sequence>MCPMSLAAVLLAVVALLMGFALGWAVHAARGGSELAAARAEAATLRSSHEMAAGALAAASEDAARRQSAAIGSAVGHLVDPLRNTLNQLGEELRRVEHGRINAYAGLSEQVRGMHQTSHRLQDQTQALANALHTPHVRGRWGEVQLERIVELSGMSRHCDFSTQVSRSGSRGDDPSGIRPDMVVHLPQGRDIVIDSKVPLHAYLEATAETDPDAIADALTAHARALRGHIKQLSSKAYWSSFDNTPDLVVLFLPSDPVLDAAARADPDLIEYAFGLNVVPATPATLMTLLRTVALSWRTDAMAQDAASIHRLGVELHQRIDSVLTHIDRVGVGLRRAVESYNSAVGVIDTRVAVTARKLADLEALGDLAEPTVPAEVDAVPRQAARDRVTDDDTVRPMIPGSRAQQH</sequence>
<name>A0A857KZM1_9ACTN</name>
<keyword evidence="4" id="KW-0233">DNA recombination</keyword>
<accession>A0A857KZM1</accession>
<dbReference type="EMBL" id="CP045810">
    <property type="protein sequence ID" value="QHN40567.1"/>
    <property type="molecule type" value="Genomic_DNA"/>
</dbReference>
<gene>
    <name evidence="6" type="primary">rmuC</name>
    <name evidence="6" type="ORF">GII30_16725</name>
</gene>
<evidence type="ECO:0000256" key="3">
    <source>
        <dbReference type="ARBA" id="ARBA00023054"/>
    </source>
</evidence>
<reference evidence="6" key="1">
    <citation type="journal article" date="2021" name="Nat. Microbiol.">
        <title>Cocultivation of an ultrasmall environmental parasitic bacterium with lytic ability against bacteria associated with wastewater foams.</title>
        <authorList>
            <person name="Batinovic S."/>
            <person name="Rose J.J.A."/>
            <person name="Ratcliffe J."/>
            <person name="Seviour R.J."/>
            <person name="Petrovski S."/>
        </authorList>
    </citation>
    <scope>NUCLEOTIDE SEQUENCE</scope>
    <source>
        <strain evidence="6">CON44</strain>
    </source>
</reference>
<dbReference type="PANTHER" id="PTHR30563:SF0">
    <property type="entry name" value="DNA RECOMBINATION PROTEIN RMUC"/>
    <property type="match status" value="1"/>
</dbReference>
<evidence type="ECO:0000256" key="5">
    <source>
        <dbReference type="SAM" id="MobiDB-lite"/>
    </source>
</evidence>
<organism evidence="6">
    <name type="scientific">Gordonia amarae</name>
    <dbReference type="NCBI Taxonomy" id="36821"/>
    <lineage>
        <taxon>Bacteria</taxon>
        <taxon>Bacillati</taxon>
        <taxon>Actinomycetota</taxon>
        <taxon>Actinomycetes</taxon>
        <taxon>Mycobacteriales</taxon>
        <taxon>Gordoniaceae</taxon>
        <taxon>Gordonia</taxon>
    </lineage>
</organism>
<evidence type="ECO:0000256" key="2">
    <source>
        <dbReference type="ARBA" id="ARBA00009840"/>
    </source>
</evidence>
<evidence type="ECO:0000313" key="6">
    <source>
        <dbReference type="EMBL" id="QHN40567.1"/>
    </source>
</evidence>
<comment type="function">
    <text evidence="1">Involved in DNA recombination.</text>
</comment>
<keyword evidence="3" id="KW-0175">Coiled coil</keyword>
<proteinExistence type="inferred from homology"/>
<dbReference type="AlphaFoldDB" id="A0A857KZM1"/>
<evidence type="ECO:0000256" key="1">
    <source>
        <dbReference type="ARBA" id="ARBA00003416"/>
    </source>
</evidence>
<dbReference type="InterPro" id="IPR003798">
    <property type="entry name" value="DNA_recombination_RmuC"/>
</dbReference>